<organism evidence="7 8">
    <name type="scientific">Solanum bulbocastanum</name>
    <name type="common">Wild potato</name>
    <dbReference type="NCBI Taxonomy" id="147425"/>
    <lineage>
        <taxon>Eukaryota</taxon>
        <taxon>Viridiplantae</taxon>
        <taxon>Streptophyta</taxon>
        <taxon>Embryophyta</taxon>
        <taxon>Tracheophyta</taxon>
        <taxon>Spermatophyta</taxon>
        <taxon>Magnoliopsida</taxon>
        <taxon>eudicotyledons</taxon>
        <taxon>Gunneridae</taxon>
        <taxon>Pentapetalae</taxon>
        <taxon>asterids</taxon>
        <taxon>lamiids</taxon>
        <taxon>Solanales</taxon>
        <taxon>Solanaceae</taxon>
        <taxon>Solanoideae</taxon>
        <taxon>Solaneae</taxon>
        <taxon>Solanum</taxon>
    </lineage>
</organism>
<keyword evidence="8" id="KW-1185">Reference proteome</keyword>
<evidence type="ECO:0000313" key="7">
    <source>
        <dbReference type="EMBL" id="KAK6776022.1"/>
    </source>
</evidence>
<evidence type="ECO:0000256" key="3">
    <source>
        <dbReference type="ARBA" id="ARBA00022729"/>
    </source>
</evidence>
<dbReference type="Gene3D" id="3.80.10.10">
    <property type="entry name" value="Ribonuclease Inhibitor"/>
    <property type="match status" value="1"/>
</dbReference>
<sequence>MNLTQLRELDLSFVNISSTIHLNFSSYLSTLWLQGTQLRRVLPESVFHLSNLKFLDLTDNPLLTVRFPTTQWNSSASLMELYLSGVNAIGRIPESFGHLSSLRTLRIASCNLSGTIPKPPFFISLDLESSGGYHLQITDGLNLIS</sequence>
<accession>A0AAN8Y1Z6</accession>
<dbReference type="InterPro" id="IPR032675">
    <property type="entry name" value="LRR_dom_sf"/>
</dbReference>
<dbReference type="SUPFAM" id="SSF52058">
    <property type="entry name" value="L domain-like"/>
    <property type="match status" value="1"/>
</dbReference>
<dbReference type="Proteomes" id="UP001371456">
    <property type="component" value="Unassembled WGS sequence"/>
</dbReference>
<keyword evidence="2" id="KW-0812">Transmembrane</keyword>
<dbReference type="Pfam" id="PF00560">
    <property type="entry name" value="LRR_1"/>
    <property type="match status" value="1"/>
</dbReference>
<dbReference type="GO" id="GO:0016020">
    <property type="term" value="C:membrane"/>
    <property type="evidence" value="ECO:0007669"/>
    <property type="project" value="UniProtKB-SubCell"/>
</dbReference>
<evidence type="ECO:0000256" key="2">
    <source>
        <dbReference type="ARBA" id="ARBA00022692"/>
    </source>
</evidence>
<keyword evidence="4" id="KW-1133">Transmembrane helix</keyword>
<evidence type="ECO:0000256" key="5">
    <source>
        <dbReference type="ARBA" id="ARBA00023136"/>
    </source>
</evidence>
<dbReference type="PANTHER" id="PTHR48061">
    <property type="entry name" value="LEUCINE-RICH REPEAT RECEPTOR PROTEIN KINASE EMS1-LIKE-RELATED"/>
    <property type="match status" value="1"/>
</dbReference>
<dbReference type="InterPro" id="IPR001611">
    <property type="entry name" value="Leu-rich_rpt"/>
</dbReference>
<protein>
    <submittedName>
        <fullName evidence="7">Uncharacterized protein</fullName>
    </submittedName>
</protein>
<comment type="subcellular location">
    <subcellularLocation>
        <location evidence="1">Membrane</location>
        <topology evidence="1">Single-pass type I membrane protein</topology>
    </subcellularLocation>
</comment>
<keyword evidence="5" id="KW-0472">Membrane</keyword>
<evidence type="ECO:0000313" key="8">
    <source>
        <dbReference type="Proteomes" id="UP001371456"/>
    </source>
</evidence>
<keyword evidence="3" id="KW-0732">Signal</keyword>
<dbReference type="AlphaFoldDB" id="A0AAN8Y1Z6"/>
<gene>
    <name evidence="7" type="ORF">RDI58_027023</name>
</gene>
<evidence type="ECO:0000256" key="1">
    <source>
        <dbReference type="ARBA" id="ARBA00004479"/>
    </source>
</evidence>
<dbReference type="PANTHER" id="PTHR48061:SF10">
    <property type="entry name" value="LEUCINE-RICH REPEAT-CONTAINING N-TERMINAL PLANT-TYPE DOMAIN-CONTAINING PROTEIN"/>
    <property type="match status" value="1"/>
</dbReference>
<reference evidence="7 8" key="1">
    <citation type="submission" date="2024-02" db="EMBL/GenBank/DDBJ databases">
        <title>de novo genome assembly of Solanum bulbocastanum strain 11H21.</title>
        <authorList>
            <person name="Hosaka A.J."/>
        </authorList>
    </citation>
    <scope>NUCLEOTIDE SEQUENCE [LARGE SCALE GENOMIC DNA]</scope>
    <source>
        <tissue evidence="7">Young leaves</tissue>
    </source>
</reference>
<dbReference type="EMBL" id="JBANQN010000011">
    <property type="protein sequence ID" value="KAK6776022.1"/>
    <property type="molecule type" value="Genomic_DNA"/>
</dbReference>
<dbReference type="InterPro" id="IPR046956">
    <property type="entry name" value="RLP23-like"/>
</dbReference>
<evidence type="ECO:0000256" key="4">
    <source>
        <dbReference type="ARBA" id="ARBA00022989"/>
    </source>
</evidence>
<keyword evidence="6" id="KW-0325">Glycoprotein</keyword>
<comment type="caution">
    <text evidence="7">The sequence shown here is derived from an EMBL/GenBank/DDBJ whole genome shotgun (WGS) entry which is preliminary data.</text>
</comment>
<evidence type="ECO:0000256" key="6">
    <source>
        <dbReference type="ARBA" id="ARBA00023180"/>
    </source>
</evidence>
<name>A0AAN8Y1Z6_SOLBU</name>
<proteinExistence type="predicted"/>